<evidence type="ECO:0000256" key="8">
    <source>
        <dbReference type="ARBA" id="ARBA00023136"/>
    </source>
</evidence>
<dbReference type="GO" id="GO:0031201">
    <property type="term" value="C:SNARE complex"/>
    <property type="evidence" value="ECO:0007669"/>
    <property type="project" value="TreeGrafter"/>
</dbReference>
<keyword evidence="3" id="KW-0813">Transport</keyword>
<organism evidence="13 14">
    <name type="scientific">Pelagomonas calceolata</name>
    <dbReference type="NCBI Taxonomy" id="35677"/>
    <lineage>
        <taxon>Eukaryota</taxon>
        <taxon>Sar</taxon>
        <taxon>Stramenopiles</taxon>
        <taxon>Ochrophyta</taxon>
        <taxon>Pelagophyceae</taxon>
        <taxon>Pelagomonadales</taxon>
        <taxon>Pelagomonadaceae</taxon>
        <taxon>Pelagomonas</taxon>
    </lineage>
</organism>
<comment type="caution">
    <text evidence="13">The sequence shown here is derived from an EMBL/GenBank/DDBJ whole genome shotgun (WGS) entry which is preliminary data.</text>
</comment>
<feature type="region of interest" description="Disordered" evidence="10">
    <location>
        <begin position="178"/>
        <end position="202"/>
    </location>
</feature>
<evidence type="ECO:0000256" key="6">
    <source>
        <dbReference type="ARBA" id="ARBA00022989"/>
    </source>
</evidence>
<feature type="region of interest" description="Disordered" evidence="10">
    <location>
        <begin position="14"/>
        <end position="38"/>
    </location>
</feature>
<keyword evidence="7 9" id="KW-0175">Coiled coil</keyword>
<keyword evidence="6 11" id="KW-1133">Transmembrane helix</keyword>
<feature type="coiled-coil region" evidence="9">
    <location>
        <begin position="206"/>
        <end position="233"/>
    </location>
</feature>
<evidence type="ECO:0000256" key="11">
    <source>
        <dbReference type="SAM" id="Phobius"/>
    </source>
</evidence>
<sequence length="309" mass="32881">MDTNNIDVVRAIVKAARPSDAKRAPPRRPQKPPPALQRAAALVQGVDACETALKRCARAYAMPDDDSAMTDAARDAVDARVRALLRECQAALDEPSADSGKPGSREAHARGGVEVARARTAALAALFRDLEVLRRRREAAASAPLAIRAAVDADAALRTSNEDAELQAMRGRRIVAVEPPKPKPRPVAAKPAATPRPAPAPARVPANQLQREQAQLEAEFESLSDAARTVEARTEDVSRLAAQFATLVDEQHDQVVTLDGLVGDTANQVDKAGDHVAQAASRRATLPRVFNAVVLTLAALLLLIHAVHS</sequence>
<feature type="transmembrane region" description="Helical" evidence="11">
    <location>
        <begin position="289"/>
        <end position="308"/>
    </location>
</feature>
<keyword evidence="4 11" id="KW-0812">Transmembrane</keyword>
<evidence type="ECO:0000256" key="5">
    <source>
        <dbReference type="ARBA" id="ARBA00022927"/>
    </source>
</evidence>
<dbReference type="Gene3D" id="1.20.5.110">
    <property type="match status" value="1"/>
</dbReference>
<feature type="domain" description="T-SNARE coiled-coil homology" evidence="12">
    <location>
        <begin position="212"/>
        <end position="279"/>
    </location>
</feature>
<gene>
    <name evidence="13" type="ORF">PECAL_6P11900</name>
</gene>
<evidence type="ECO:0000256" key="7">
    <source>
        <dbReference type="ARBA" id="ARBA00023054"/>
    </source>
</evidence>
<dbReference type="Proteomes" id="UP000789595">
    <property type="component" value="Unassembled WGS sequence"/>
</dbReference>
<evidence type="ECO:0000259" key="12">
    <source>
        <dbReference type="SMART" id="SM00397"/>
    </source>
</evidence>
<evidence type="ECO:0000256" key="4">
    <source>
        <dbReference type="ARBA" id="ARBA00022692"/>
    </source>
</evidence>
<dbReference type="GO" id="GO:0005783">
    <property type="term" value="C:endoplasmic reticulum"/>
    <property type="evidence" value="ECO:0007669"/>
    <property type="project" value="TreeGrafter"/>
</dbReference>
<reference evidence="13" key="1">
    <citation type="submission" date="2021-11" db="EMBL/GenBank/DDBJ databases">
        <authorList>
            <consortium name="Genoscope - CEA"/>
            <person name="William W."/>
        </authorList>
    </citation>
    <scope>NUCLEOTIDE SEQUENCE</scope>
</reference>
<evidence type="ECO:0000256" key="1">
    <source>
        <dbReference type="ARBA" id="ARBA00004211"/>
    </source>
</evidence>
<dbReference type="SMART" id="SM00397">
    <property type="entry name" value="t_SNARE"/>
    <property type="match status" value="1"/>
</dbReference>
<keyword evidence="14" id="KW-1185">Reference proteome</keyword>
<keyword evidence="8 11" id="KW-0472">Membrane</keyword>
<dbReference type="EMBL" id="CAKKNE010000006">
    <property type="protein sequence ID" value="CAH0379562.1"/>
    <property type="molecule type" value="Genomic_DNA"/>
</dbReference>
<evidence type="ECO:0000256" key="3">
    <source>
        <dbReference type="ARBA" id="ARBA00022448"/>
    </source>
</evidence>
<comment type="subcellular location">
    <subcellularLocation>
        <location evidence="1">Membrane</location>
        <topology evidence="1">Single-pass type IV membrane protein</topology>
    </subcellularLocation>
</comment>
<keyword evidence="5" id="KW-0653">Protein transport</keyword>
<dbReference type="AlphaFoldDB" id="A0A8J2X4V9"/>
<evidence type="ECO:0000256" key="2">
    <source>
        <dbReference type="ARBA" id="ARBA00009063"/>
    </source>
</evidence>
<protein>
    <recommendedName>
        <fullName evidence="12">t-SNARE coiled-coil homology domain-containing protein</fullName>
    </recommendedName>
</protein>
<evidence type="ECO:0000256" key="9">
    <source>
        <dbReference type="SAM" id="Coils"/>
    </source>
</evidence>
<dbReference type="InterPro" id="IPR000727">
    <property type="entry name" value="T_SNARE_dom"/>
</dbReference>
<dbReference type="GO" id="GO:0015031">
    <property type="term" value="P:protein transport"/>
    <property type="evidence" value="ECO:0007669"/>
    <property type="project" value="UniProtKB-KW"/>
</dbReference>
<dbReference type="PANTHER" id="PTHR15959">
    <property type="entry name" value="SYNTAXIN-18"/>
    <property type="match status" value="1"/>
</dbReference>
<evidence type="ECO:0000313" key="14">
    <source>
        <dbReference type="Proteomes" id="UP000789595"/>
    </source>
</evidence>
<dbReference type="PANTHER" id="PTHR15959:SF0">
    <property type="entry name" value="SYNTAXIN-18"/>
    <property type="match status" value="1"/>
</dbReference>
<accession>A0A8J2X4V9</accession>
<name>A0A8J2X4V9_9STRA</name>
<comment type="similarity">
    <text evidence="2">Belongs to the syntaxin family.</text>
</comment>
<evidence type="ECO:0000256" key="10">
    <source>
        <dbReference type="SAM" id="MobiDB-lite"/>
    </source>
</evidence>
<dbReference type="GO" id="GO:0006890">
    <property type="term" value="P:retrograde vesicle-mediated transport, Golgi to endoplasmic reticulum"/>
    <property type="evidence" value="ECO:0007669"/>
    <property type="project" value="TreeGrafter"/>
</dbReference>
<feature type="region of interest" description="Disordered" evidence="10">
    <location>
        <begin position="92"/>
        <end position="112"/>
    </location>
</feature>
<proteinExistence type="inferred from homology"/>
<evidence type="ECO:0000313" key="13">
    <source>
        <dbReference type="EMBL" id="CAH0379562.1"/>
    </source>
</evidence>